<dbReference type="Gene3D" id="3.90.640.20">
    <property type="entry name" value="Heat-shock cognate protein, ATPase"/>
    <property type="match status" value="1"/>
</dbReference>
<keyword evidence="4" id="KW-1185">Reference proteome</keyword>
<dbReference type="RefSeq" id="WP_290248431.1">
    <property type="nucleotide sequence ID" value="NZ_JAUFQT010000001.1"/>
</dbReference>
<dbReference type="EMBL" id="JBHMEW010000065">
    <property type="protein sequence ID" value="MFB9212955.1"/>
    <property type="molecule type" value="Genomic_DNA"/>
</dbReference>
<protein>
    <submittedName>
        <fullName evidence="3">DUF3298 and DUF4163 domain-containing protein</fullName>
    </submittedName>
</protein>
<sequence length="259" mass="29614">MKEGCKSIRGLFMTMVLLAFFACGQDENVELKKISHHIKELNKKSCIDEDCAEVKLSFPVFEGKRNLADKINLHIKQQMIMYLGWGESELEVDSLQYAVNNFIKKFKNIKEEFPDSHQSWYVDAQGAVTYSNSKFLSLSMLSDSYTGGAHSNQIMLFMNFDLDRGVLVKKDDIILNETKLLAKAKNAFRKYHDVDPEKSLAEDGRFFLKDGEFFLPAAIGYEDSELVLFYNSYEIAPYAMGQTELRIPLDQLEGVVLQP</sequence>
<organism evidence="3 4">
    <name type="scientific">Echinicola jeungdonensis</name>
    <dbReference type="NCBI Taxonomy" id="709343"/>
    <lineage>
        <taxon>Bacteria</taxon>
        <taxon>Pseudomonadati</taxon>
        <taxon>Bacteroidota</taxon>
        <taxon>Cytophagia</taxon>
        <taxon>Cytophagales</taxon>
        <taxon>Cyclobacteriaceae</taxon>
        <taxon>Echinicola</taxon>
    </lineage>
</organism>
<dbReference type="Pfam" id="PF13739">
    <property type="entry name" value="PdaC"/>
    <property type="match status" value="1"/>
</dbReference>
<gene>
    <name evidence="3" type="ORF">ACFFUR_14160</name>
</gene>
<dbReference type="InterPro" id="IPR037126">
    <property type="entry name" value="PdaC/RsiV-like_sf"/>
</dbReference>
<name>A0ABV5J804_9BACT</name>
<dbReference type="Pfam" id="PF11738">
    <property type="entry name" value="DUF3298"/>
    <property type="match status" value="1"/>
</dbReference>
<dbReference type="InterPro" id="IPR021729">
    <property type="entry name" value="DUF3298"/>
</dbReference>
<evidence type="ECO:0000313" key="3">
    <source>
        <dbReference type="EMBL" id="MFB9212955.1"/>
    </source>
</evidence>
<dbReference type="Proteomes" id="UP001589654">
    <property type="component" value="Unassembled WGS sequence"/>
</dbReference>
<comment type="caution">
    <text evidence="3">The sequence shown here is derived from an EMBL/GenBank/DDBJ whole genome shotgun (WGS) entry which is preliminary data.</text>
</comment>
<accession>A0ABV5J804</accession>
<proteinExistence type="predicted"/>
<dbReference type="PROSITE" id="PS51257">
    <property type="entry name" value="PROKAR_LIPOPROTEIN"/>
    <property type="match status" value="1"/>
</dbReference>
<dbReference type="InterPro" id="IPR025303">
    <property type="entry name" value="PdaC"/>
</dbReference>
<feature type="domain" description="DUF3298" evidence="1">
    <location>
        <begin position="177"/>
        <end position="249"/>
    </location>
</feature>
<feature type="domain" description="Deacetylase PdaC" evidence="2">
    <location>
        <begin position="48"/>
        <end position="152"/>
    </location>
</feature>
<evidence type="ECO:0000259" key="1">
    <source>
        <dbReference type="Pfam" id="PF11738"/>
    </source>
</evidence>
<dbReference type="Gene3D" id="3.30.565.40">
    <property type="entry name" value="Fervidobacterium nodosum Rt17-B1 like"/>
    <property type="match status" value="1"/>
</dbReference>
<evidence type="ECO:0000259" key="2">
    <source>
        <dbReference type="Pfam" id="PF13739"/>
    </source>
</evidence>
<evidence type="ECO:0000313" key="4">
    <source>
        <dbReference type="Proteomes" id="UP001589654"/>
    </source>
</evidence>
<reference evidence="3 4" key="1">
    <citation type="submission" date="2024-09" db="EMBL/GenBank/DDBJ databases">
        <authorList>
            <person name="Sun Q."/>
            <person name="Mori K."/>
        </authorList>
    </citation>
    <scope>NUCLEOTIDE SEQUENCE [LARGE SCALE GENOMIC DNA]</scope>
    <source>
        <strain evidence="3 4">CECT 7682</strain>
    </source>
</reference>